<reference evidence="1 2" key="2">
    <citation type="submission" date="2018-11" db="EMBL/GenBank/DDBJ databases">
        <authorList>
            <consortium name="Pathogen Informatics"/>
        </authorList>
    </citation>
    <scope>NUCLEOTIDE SEQUENCE [LARGE SCALE GENOMIC DNA]</scope>
    <source>
        <strain evidence="1">Dakar</strain>
        <strain evidence="2">Dakar, Senegal</strain>
    </source>
</reference>
<organism evidence="3">
    <name type="scientific">Schistosoma curassoni</name>
    <dbReference type="NCBI Taxonomy" id="6186"/>
    <lineage>
        <taxon>Eukaryota</taxon>
        <taxon>Metazoa</taxon>
        <taxon>Spiralia</taxon>
        <taxon>Lophotrochozoa</taxon>
        <taxon>Platyhelminthes</taxon>
        <taxon>Trematoda</taxon>
        <taxon>Digenea</taxon>
        <taxon>Strigeidida</taxon>
        <taxon>Schistosomatoidea</taxon>
        <taxon>Schistosomatidae</taxon>
        <taxon>Schistosoma</taxon>
    </lineage>
</organism>
<proteinExistence type="predicted"/>
<protein>
    <submittedName>
        <fullName evidence="1 3">Uncharacterized protein</fullName>
    </submittedName>
</protein>
<evidence type="ECO:0000313" key="1">
    <source>
        <dbReference type="EMBL" id="VDP43158.1"/>
    </source>
</evidence>
<dbReference type="EMBL" id="UZAK01034208">
    <property type="protein sequence ID" value="VDP43158.1"/>
    <property type="molecule type" value="Genomic_DNA"/>
</dbReference>
<evidence type="ECO:0000313" key="2">
    <source>
        <dbReference type="Proteomes" id="UP000279833"/>
    </source>
</evidence>
<reference evidence="3" key="1">
    <citation type="submission" date="2016-06" db="UniProtKB">
        <authorList>
            <consortium name="WormBaseParasite"/>
        </authorList>
    </citation>
    <scope>IDENTIFICATION</scope>
</reference>
<accession>A0A183K7Z8</accession>
<dbReference type="Proteomes" id="UP000279833">
    <property type="component" value="Unassembled WGS sequence"/>
</dbReference>
<keyword evidence="2" id="KW-1185">Reference proteome</keyword>
<dbReference type="AlphaFoldDB" id="A0A183K7Z8"/>
<dbReference type="WBParaSite" id="SCUD_0001112701-mRNA-1">
    <property type="protein sequence ID" value="SCUD_0001112701-mRNA-1"/>
    <property type="gene ID" value="SCUD_0001112701"/>
</dbReference>
<sequence>MVLMDCNRTRFEVQSSLIKLKLISIKYLSVKQTVVSIS</sequence>
<name>A0A183K7Z8_9TREM</name>
<gene>
    <name evidence="1" type="ORF">SCUD_LOCUS11127</name>
</gene>
<evidence type="ECO:0000313" key="3">
    <source>
        <dbReference type="WBParaSite" id="SCUD_0001112701-mRNA-1"/>
    </source>
</evidence>